<evidence type="ECO:0000313" key="2">
    <source>
        <dbReference type="EMBL" id="GAQ16899.1"/>
    </source>
</evidence>
<evidence type="ECO:0000259" key="1">
    <source>
        <dbReference type="Pfam" id="PF03781"/>
    </source>
</evidence>
<dbReference type="InterPro" id="IPR016187">
    <property type="entry name" value="CTDL_fold"/>
</dbReference>
<dbReference type="InterPro" id="IPR042095">
    <property type="entry name" value="SUMF_sf"/>
</dbReference>
<dbReference type="PANTHER" id="PTHR23150">
    <property type="entry name" value="SULFATASE MODIFYING FACTOR 1, 2"/>
    <property type="match status" value="1"/>
</dbReference>
<keyword evidence="2" id="KW-0418">Kinase</keyword>
<dbReference type="SUPFAM" id="SSF56436">
    <property type="entry name" value="C-type lectin-like"/>
    <property type="match status" value="1"/>
</dbReference>
<keyword evidence="2" id="KW-0808">Transferase</keyword>
<dbReference type="AlphaFoldDB" id="A0A0U9H2Q0"/>
<feature type="domain" description="Sulfatase-modifying factor enzyme-like" evidence="1">
    <location>
        <begin position="1"/>
        <end position="268"/>
    </location>
</feature>
<dbReference type="InterPro" id="IPR051043">
    <property type="entry name" value="Sulfatase_Mod_Factor_Kinase"/>
</dbReference>
<comment type="caution">
    <text evidence="2">The sequence shown here is derived from an EMBL/GenBank/DDBJ whole genome shotgun (WGS) entry which is preliminary data.</text>
</comment>
<proteinExistence type="predicted"/>
<dbReference type="InterPro" id="IPR005532">
    <property type="entry name" value="SUMF_dom"/>
</dbReference>
<reference evidence="2 3" key="2">
    <citation type="journal article" date="2016" name="Genome Announc.">
        <title>Draft Genome Sequence of Oceanobacillus picturae Heshi-B3, Isolated from Fermented Rice Bran in a Traditional Japanese Seafood Dish.</title>
        <authorList>
            <person name="Akuzawa S."/>
            <person name="Nagaoka J."/>
            <person name="Kanekatsu M."/>
            <person name="Kanesaki Y."/>
            <person name="Suzuki T."/>
        </authorList>
    </citation>
    <scope>NUCLEOTIDE SEQUENCE [LARGE SCALE GENOMIC DNA]</scope>
    <source>
        <strain evidence="2 3">Heshi-B3</strain>
    </source>
</reference>
<gene>
    <name evidence="2" type="ORF">OPHB3_0823</name>
</gene>
<dbReference type="GO" id="GO:0120147">
    <property type="term" value="F:formylglycine-generating oxidase activity"/>
    <property type="evidence" value="ECO:0007669"/>
    <property type="project" value="TreeGrafter"/>
</dbReference>
<dbReference type="Proteomes" id="UP000052946">
    <property type="component" value="Unassembled WGS sequence"/>
</dbReference>
<dbReference type="Pfam" id="PF03781">
    <property type="entry name" value="FGE-sulfatase"/>
    <property type="match status" value="1"/>
</dbReference>
<name>A0A0U9H2Q0_9BACI</name>
<dbReference type="GO" id="GO:0016301">
    <property type="term" value="F:kinase activity"/>
    <property type="evidence" value="ECO:0007669"/>
    <property type="project" value="UniProtKB-KW"/>
</dbReference>
<sequence length="271" mass="30443">MGTQEKAGFPEDGEGPIRKIKVNSFYIDPHTVTNGSFARFVEETGYRTEAEKYGWSFVFYKLVSETTAKKVKQKVAQTPWWLVVEGATWDQPEGPDSNITDRMDHPVIHVSWNDAMAYCEWAGKRLPTEAEWEYAARGGLEQKTYPWGDELTPEGKHQCNIWQGDFPKENTEEDGYVGTAPATSFPPNGYGLYNMAGNVWEWCSDWFATNIHKRGGKDNPSGAEAGTNKVMRGGSYLCHDSYCNRYRVAARTANSPDSSTGNIGFRCVMDV</sequence>
<organism evidence="2 3">
    <name type="scientific">Oceanobacillus picturae</name>
    <dbReference type="NCBI Taxonomy" id="171693"/>
    <lineage>
        <taxon>Bacteria</taxon>
        <taxon>Bacillati</taxon>
        <taxon>Bacillota</taxon>
        <taxon>Bacilli</taxon>
        <taxon>Bacillales</taxon>
        <taxon>Bacillaceae</taxon>
        <taxon>Oceanobacillus</taxon>
    </lineage>
</organism>
<dbReference type="Gene3D" id="3.90.1580.10">
    <property type="entry name" value="paralog of FGE (formylglycine-generating enzyme)"/>
    <property type="match status" value="1"/>
</dbReference>
<evidence type="ECO:0000313" key="3">
    <source>
        <dbReference type="Proteomes" id="UP000052946"/>
    </source>
</evidence>
<accession>A0A0U9H2Q0</accession>
<protein>
    <submittedName>
        <fullName evidence="2">Serine/threonine-protein kinase pkn1</fullName>
    </submittedName>
</protein>
<dbReference type="EMBL" id="BBXV01000011">
    <property type="protein sequence ID" value="GAQ16899.1"/>
    <property type="molecule type" value="Genomic_DNA"/>
</dbReference>
<dbReference type="PANTHER" id="PTHR23150:SF19">
    <property type="entry name" value="FORMYLGLYCINE-GENERATING ENZYME"/>
    <property type="match status" value="1"/>
</dbReference>
<reference evidence="3" key="1">
    <citation type="submission" date="2015-07" db="EMBL/GenBank/DDBJ databases">
        <title>Draft Genome Sequence of Oceanobacillus picturae Heshi-B3 that Was Isolated from Fermented Rice Bran with Aging Salted Mackerel, Which Was Named Heshiko as Traditional Fermented Seafood in Japan.</title>
        <authorList>
            <person name="Akuzawa S."/>
            <person name="Nakagawa J."/>
            <person name="Kanekatsu T."/>
            <person name="Kanesaki Y."/>
            <person name="Suzuki T."/>
        </authorList>
    </citation>
    <scope>NUCLEOTIDE SEQUENCE [LARGE SCALE GENOMIC DNA]</scope>
    <source>
        <strain evidence="3">Heshi-B3</strain>
    </source>
</reference>